<name>A0ABD3NJM3_9STRA</name>
<keyword evidence="1" id="KW-0175">Coiled coil</keyword>
<keyword evidence="2" id="KW-0472">Membrane</keyword>
<keyword evidence="2" id="KW-1133">Transmembrane helix</keyword>
<proteinExistence type="predicted"/>
<reference evidence="3 4" key="1">
    <citation type="journal article" date="2020" name="G3 (Bethesda)">
        <title>Improved Reference Genome for Cyclotella cryptica CCMP332, a Model for Cell Wall Morphogenesis, Salinity Adaptation, and Lipid Production in Diatoms (Bacillariophyta).</title>
        <authorList>
            <person name="Roberts W.R."/>
            <person name="Downey K.M."/>
            <person name="Ruck E.C."/>
            <person name="Traller J.C."/>
            <person name="Alverson A.J."/>
        </authorList>
    </citation>
    <scope>NUCLEOTIDE SEQUENCE [LARGE SCALE GENOMIC DNA]</scope>
    <source>
        <strain evidence="3 4">CCMP332</strain>
    </source>
</reference>
<comment type="caution">
    <text evidence="3">The sequence shown here is derived from an EMBL/GenBank/DDBJ whole genome shotgun (WGS) entry which is preliminary data.</text>
</comment>
<protein>
    <submittedName>
        <fullName evidence="3">Uncharacterized protein</fullName>
    </submittedName>
</protein>
<keyword evidence="2" id="KW-0812">Transmembrane</keyword>
<dbReference type="Proteomes" id="UP001516023">
    <property type="component" value="Unassembled WGS sequence"/>
</dbReference>
<evidence type="ECO:0000256" key="1">
    <source>
        <dbReference type="SAM" id="Coils"/>
    </source>
</evidence>
<evidence type="ECO:0000313" key="4">
    <source>
        <dbReference type="Proteomes" id="UP001516023"/>
    </source>
</evidence>
<sequence>MINPPPRPSASSSIGAASVGGSNFSGANLLLFSKLILQKVLTPLTSSDEDTSSYGIVTLLKDILIGTFFGVLTISFLIFFDHINLIHLQLAHNFRETAFSLVNDPETLATLEESAGLKFLSVPEYEMMMKEIEDSKSKAERVKVTIQERLKEAEEKQKELGPLTEEYDKLVKESSLGLDNFCADCSWQGRTSCSARKGYLMETYGIGDIEATVGAMTAPQCVKCD</sequence>
<dbReference type="AlphaFoldDB" id="A0ABD3NJM3"/>
<evidence type="ECO:0000256" key="2">
    <source>
        <dbReference type="SAM" id="Phobius"/>
    </source>
</evidence>
<feature type="coiled-coil region" evidence="1">
    <location>
        <begin position="129"/>
        <end position="159"/>
    </location>
</feature>
<accession>A0ABD3NJM3</accession>
<organism evidence="3 4">
    <name type="scientific">Cyclotella cryptica</name>
    <dbReference type="NCBI Taxonomy" id="29204"/>
    <lineage>
        <taxon>Eukaryota</taxon>
        <taxon>Sar</taxon>
        <taxon>Stramenopiles</taxon>
        <taxon>Ochrophyta</taxon>
        <taxon>Bacillariophyta</taxon>
        <taxon>Coscinodiscophyceae</taxon>
        <taxon>Thalassiosirophycidae</taxon>
        <taxon>Stephanodiscales</taxon>
        <taxon>Stephanodiscaceae</taxon>
        <taxon>Cyclotella</taxon>
    </lineage>
</organism>
<dbReference type="EMBL" id="JABMIG020000515">
    <property type="protein sequence ID" value="KAL3776057.1"/>
    <property type="molecule type" value="Genomic_DNA"/>
</dbReference>
<keyword evidence="4" id="KW-1185">Reference proteome</keyword>
<gene>
    <name evidence="3" type="ORF">HJC23_008212</name>
</gene>
<evidence type="ECO:0000313" key="3">
    <source>
        <dbReference type="EMBL" id="KAL3776057.1"/>
    </source>
</evidence>
<feature type="transmembrane region" description="Helical" evidence="2">
    <location>
        <begin position="63"/>
        <end position="80"/>
    </location>
</feature>